<dbReference type="SUPFAM" id="SSF118352">
    <property type="entry name" value="HSP33 redox switch-like"/>
    <property type="match status" value="1"/>
</dbReference>
<keyword evidence="5" id="KW-0676">Redox-active center</keyword>
<name>A0ABQ5N309_9CLOT</name>
<dbReference type="Pfam" id="PF01430">
    <property type="entry name" value="HSP33"/>
    <property type="match status" value="1"/>
</dbReference>
<evidence type="ECO:0008006" key="8">
    <source>
        <dbReference type="Google" id="ProtNLM"/>
    </source>
</evidence>
<evidence type="ECO:0000313" key="7">
    <source>
        <dbReference type="Proteomes" id="UP001208567"/>
    </source>
</evidence>
<sequence length="287" mass="32858">MNNYILKTLAYNKQVRIFFMENTDMIKEICNNKNISNTLKTALGKTVSIGTLISATLKGNQRVSIKVNASNSQHKIFADVDSMGNIRGYISDALLNEPLDTINNLSVEELIGDKGYIQVMKDIGMHSVFTGVTDMPYRNIVDDFSYYFKQSEQTDTFFSVNMVYNEDNEIILSRGIMAQLLPGAPISLIDTIKEITFENQLILSNFNDRKNFKEIPHLLFRDIEIVEQYPVQFLCGCSKEFFYPMLYSLNREELVDAYKSEKSIEIVCNVCGKKYSFSPQEIKNLVQ</sequence>
<reference evidence="6 7" key="1">
    <citation type="journal article" date="2024" name="Int. J. Syst. Evol. Microbiol.">
        <title>Clostridium omnivorum sp. nov., isolated from anoxic soil under the treatment of reductive soil disinfestation.</title>
        <authorList>
            <person name="Ueki A."/>
            <person name="Tonouchi A."/>
            <person name="Kaku N."/>
            <person name="Honma S."/>
            <person name="Ueki K."/>
        </authorList>
    </citation>
    <scope>NUCLEOTIDE SEQUENCE [LARGE SCALE GENOMIC DNA]</scope>
    <source>
        <strain evidence="6 7">E14</strain>
    </source>
</reference>
<dbReference type="Gene3D" id="3.90.1280.10">
    <property type="entry name" value="HSP33 redox switch-like"/>
    <property type="match status" value="1"/>
</dbReference>
<keyword evidence="1" id="KW-0963">Cytoplasm</keyword>
<dbReference type="InterPro" id="IPR016153">
    <property type="entry name" value="Heat_shock_Hsp33_N"/>
</dbReference>
<comment type="caution">
    <text evidence="6">The sequence shown here is derived from an EMBL/GenBank/DDBJ whole genome shotgun (WGS) entry which is preliminary data.</text>
</comment>
<dbReference type="InterPro" id="IPR000397">
    <property type="entry name" value="Heat_shock_Hsp33"/>
</dbReference>
<evidence type="ECO:0000313" key="6">
    <source>
        <dbReference type="EMBL" id="GLC29593.1"/>
    </source>
</evidence>
<keyword evidence="3" id="KW-1015">Disulfide bond</keyword>
<keyword evidence="2" id="KW-0862">Zinc</keyword>
<dbReference type="Proteomes" id="UP001208567">
    <property type="component" value="Unassembled WGS sequence"/>
</dbReference>
<evidence type="ECO:0000256" key="3">
    <source>
        <dbReference type="ARBA" id="ARBA00023157"/>
    </source>
</evidence>
<evidence type="ECO:0000256" key="1">
    <source>
        <dbReference type="ARBA" id="ARBA00022490"/>
    </source>
</evidence>
<accession>A0ABQ5N309</accession>
<dbReference type="Gene3D" id="3.55.30.10">
    <property type="entry name" value="Hsp33 domain"/>
    <property type="match status" value="1"/>
</dbReference>
<evidence type="ECO:0000256" key="5">
    <source>
        <dbReference type="ARBA" id="ARBA00023284"/>
    </source>
</evidence>
<dbReference type="SUPFAM" id="SSF64397">
    <property type="entry name" value="Hsp33 domain"/>
    <property type="match status" value="1"/>
</dbReference>
<dbReference type="PIRSF" id="PIRSF005261">
    <property type="entry name" value="Heat_shock_Hsp33"/>
    <property type="match status" value="1"/>
</dbReference>
<proteinExistence type="predicted"/>
<dbReference type="RefSeq" id="WP_264848885.1">
    <property type="nucleotide sequence ID" value="NZ_BRXR01000001.1"/>
</dbReference>
<dbReference type="PANTHER" id="PTHR30111">
    <property type="entry name" value="33 KDA CHAPERONIN"/>
    <property type="match status" value="1"/>
</dbReference>
<dbReference type="PANTHER" id="PTHR30111:SF1">
    <property type="entry name" value="33 KDA CHAPERONIN"/>
    <property type="match status" value="1"/>
</dbReference>
<protein>
    <recommendedName>
        <fullName evidence="8">Hsp33 family molecular chaperone HslO</fullName>
    </recommendedName>
</protein>
<gene>
    <name evidence="6" type="ORF">bsdE14_10030</name>
</gene>
<dbReference type="EMBL" id="BRXR01000001">
    <property type="protein sequence ID" value="GLC29593.1"/>
    <property type="molecule type" value="Genomic_DNA"/>
</dbReference>
<keyword evidence="7" id="KW-1185">Reference proteome</keyword>
<evidence type="ECO:0000256" key="4">
    <source>
        <dbReference type="ARBA" id="ARBA00023186"/>
    </source>
</evidence>
<keyword evidence="4" id="KW-0143">Chaperone</keyword>
<dbReference type="InterPro" id="IPR016154">
    <property type="entry name" value="Heat_shock_Hsp33_C"/>
</dbReference>
<evidence type="ECO:0000256" key="2">
    <source>
        <dbReference type="ARBA" id="ARBA00022833"/>
    </source>
</evidence>
<organism evidence="6 7">
    <name type="scientific">Clostridium omnivorum</name>
    <dbReference type="NCBI Taxonomy" id="1604902"/>
    <lineage>
        <taxon>Bacteria</taxon>
        <taxon>Bacillati</taxon>
        <taxon>Bacillota</taxon>
        <taxon>Clostridia</taxon>
        <taxon>Eubacteriales</taxon>
        <taxon>Clostridiaceae</taxon>
        <taxon>Clostridium</taxon>
    </lineage>
</organism>